<organism evidence="1 2">
    <name type="scientific">Eumeta variegata</name>
    <name type="common">Bagworm moth</name>
    <name type="synonym">Eumeta japonica</name>
    <dbReference type="NCBI Taxonomy" id="151549"/>
    <lineage>
        <taxon>Eukaryota</taxon>
        <taxon>Metazoa</taxon>
        <taxon>Ecdysozoa</taxon>
        <taxon>Arthropoda</taxon>
        <taxon>Hexapoda</taxon>
        <taxon>Insecta</taxon>
        <taxon>Pterygota</taxon>
        <taxon>Neoptera</taxon>
        <taxon>Endopterygota</taxon>
        <taxon>Lepidoptera</taxon>
        <taxon>Glossata</taxon>
        <taxon>Ditrysia</taxon>
        <taxon>Tineoidea</taxon>
        <taxon>Psychidae</taxon>
        <taxon>Oiketicinae</taxon>
        <taxon>Eumeta</taxon>
    </lineage>
</organism>
<comment type="caution">
    <text evidence="1">The sequence shown here is derived from an EMBL/GenBank/DDBJ whole genome shotgun (WGS) entry which is preliminary data.</text>
</comment>
<dbReference type="Proteomes" id="UP000299102">
    <property type="component" value="Unassembled WGS sequence"/>
</dbReference>
<keyword evidence="2" id="KW-1185">Reference proteome</keyword>
<evidence type="ECO:0000313" key="1">
    <source>
        <dbReference type="EMBL" id="GBP67425.1"/>
    </source>
</evidence>
<evidence type="ECO:0000313" key="2">
    <source>
        <dbReference type="Proteomes" id="UP000299102"/>
    </source>
</evidence>
<dbReference type="AlphaFoldDB" id="A0A4C1XYZ4"/>
<sequence>MEITPRTKRFGMLLKHSNQGYILVPPLKRSDNSIALDDVELAECLADSIESQCSHVSLTYDILHIHRIEEQVWHKASLERKEDLPFVFFSEVQMLIKSLKIRKASHLNSISKTRSNAFFAFAYW</sequence>
<gene>
    <name evidence="1" type="ORF">EVAR_47144_1</name>
</gene>
<proteinExistence type="predicted"/>
<dbReference type="OrthoDB" id="410155at2759"/>
<dbReference type="EMBL" id="BGZK01000983">
    <property type="protein sequence ID" value="GBP67425.1"/>
    <property type="molecule type" value="Genomic_DNA"/>
</dbReference>
<accession>A0A4C1XYZ4</accession>
<protein>
    <submittedName>
        <fullName evidence="1">Uncharacterized protein</fullName>
    </submittedName>
</protein>
<reference evidence="1 2" key="1">
    <citation type="journal article" date="2019" name="Commun. Biol.">
        <title>The bagworm genome reveals a unique fibroin gene that provides high tensile strength.</title>
        <authorList>
            <person name="Kono N."/>
            <person name="Nakamura H."/>
            <person name="Ohtoshi R."/>
            <person name="Tomita M."/>
            <person name="Numata K."/>
            <person name="Arakawa K."/>
        </authorList>
    </citation>
    <scope>NUCLEOTIDE SEQUENCE [LARGE SCALE GENOMIC DNA]</scope>
</reference>
<name>A0A4C1XYZ4_EUMVA</name>